<proteinExistence type="predicted"/>
<sequence length="579" mass="66578">MTLPTSSAKTGRQTAQNNSDNVQKKRGGRREAREAHRKCSKAKIKKSKSAKKRGRTSAAKEQQQKYLKRKFSSKPMPPVRPGFVIKCKKDDANQRYDLVVDSQLADRIYIVRNTKNDRICCMKIEPFDSSNELKQLKRDVSVMLDAVKYPIFGMKHFLPIVNKGVCHEYFNYVVMPLGNGCLADIRKVIIGGDFSPETALRLTFDTFQAINDLHGLGHIHRAISPHKFVVGIGGKGLYLVGLSLCIRASKPSKTSPRKLEHYGNNRYQCRNWHRNKKQYWRDDFESWLFMVIDFFAMKLLPWNGDMSDMEVLAQKERLFNNAYDDIFSSAPKQFEILLRVLNKMGPHEKPDYQFIACTLVTLREKIKCELKGPYDFSRRDVAHSGRKKKGTVPKERSDIEEDEREHRRRPERSARREDDETVKLGKKPAAQEEEESTKSAMNRSTQEEEEEAAKPGDIKKTHLPVPDQSSKMSNNSTKKKELHAEDESSKSSKVKVKKSPQESSVDQVLDEAEDKEQDEAEDHSTHSMKKKTAVKTNSDIQKEDDDKEDDEVKKQEQPAKPKQIQSKQEGTKSKRKFLL</sequence>
<evidence type="ECO:0008006" key="4">
    <source>
        <dbReference type="Google" id="ProtNLM"/>
    </source>
</evidence>
<feature type="compositionally biased region" description="Basic residues" evidence="1">
    <location>
        <begin position="35"/>
        <end position="55"/>
    </location>
</feature>
<feature type="compositionally biased region" description="Basic and acidic residues" evidence="1">
    <location>
        <begin position="411"/>
        <end position="423"/>
    </location>
</feature>
<name>A0AA39HB35_9BILA</name>
<protein>
    <recommendedName>
        <fullName evidence="4">Protein kinase domain-containing protein</fullName>
    </recommendedName>
</protein>
<comment type="caution">
    <text evidence="2">The sequence shown here is derived from an EMBL/GenBank/DDBJ whole genome shotgun (WGS) entry which is preliminary data.</text>
</comment>
<organism evidence="2 3">
    <name type="scientific">Steinernema hermaphroditum</name>
    <dbReference type="NCBI Taxonomy" id="289476"/>
    <lineage>
        <taxon>Eukaryota</taxon>
        <taxon>Metazoa</taxon>
        <taxon>Ecdysozoa</taxon>
        <taxon>Nematoda</taxon>
        <taxon>Chromadorea</taxon>
        <taxon>Rhabditida</taxon>
        <taxon>Tylenchina</taxon>
        <taxon>Panagrolaimomorpha</taxon>
        <taxon>Strongyloidoidea</taxon>
        <taxon>Steinernematidae</taxon>
        <taxon>Steinernema</taxon>
    </lineage>
</organism>
<keyword evidence="3" id="KW-1185">Reference proteome</keyword>
<feature type="region of interest" description="Disordered" evidence="1">
    <location>
        <begin position="1"/>
        <end position="77"/>
    </location>
</feature>
<feature type="compositionally biased region" description="Basic and acidic residues" evidence="1">
    <location>
        <begin position="478"/>
        <end position="490"/>
    </location>
</feature>
<evidence type="ECO:0000313" key="3">
    <source>
        <dbReference type="Proteomes" id="UP001175271"/>
    </source>
</evidence>
<dbReference type="InterPro" id="IPR050235">
    <property type="entry name" value="CK1_Ser-Thr_kinase"/>
</dbReference>
<dbReference type="Gene3D" id="1.10.510.10">
    <property type="entry name" value="Transferase(Phosphotransferase) domain 1"/>
    <property type="match status" value="1"/>
</dbReference>
<feature type="region of interest" description="Disordered" evidence="1">
    <location>
        <begin position="381"/>
        <end position="579"/>
    </location>
</feature>
<dbReference type="SUPFAM" id="SSF56112">
    <property type="entry name" value="Protein kinase-like (PK-like)"/>
    <property type="match status" value="1"/>
</dbReference>
<dbReference type="AlphaFoldDB" id="A0AA39HB35"/>
<accession>A0AA39HB35</accession>
<dbReference type="PANTHER" id="PTHR11909">
    <property type="entry name" value="CASEIN KINASE-RELATED"/>
    <property type="match status" value="1"/>
</dbReference>
<dbReference type="EMBL" id="JAUCMV010000004">
    <property type="protein sequence ID" value="KAK0402550.1"/>
    <property type="molecule type" value="Genomic_DNA"/>
</dbReference>
<gene>
    <name evidence="2" type="ORF">QR680_016398</name>
</gene>
<evidence type="ECO:0000313" key="2">
    <source>
        <dbReference type="EMBL" id="KAK0402550.1"/>
    </source>
</evidence>
<dbReference type="Proteomes" id="UP001175271">
    <property type="component" value="Unassembled WGS sequence"/>
</dbReference>
<feature type="compositionally biased region" description="Polar residues" evidence="1">
    <location>
        <begin position="1"/>
        <end position="21"/>
    </location>
</feature>
<feature type="compositionally biased region" description="Basic and acidic residues" evidence="1">
    <location>
        <begin position="550"/>
        <end position="559"/>
    </location>
</feature>
<feature type="compositionally biased region" description="Acidic residues" evidence="1">
    <location>
        <begin position="508"/>
        <end position="521"/>
    </location>
</feature>
<dbReference type="InterPro" id="IPR011009">
    <property type="entry name" value="Kinase-like_dom_sf"/>
</dbReference>
<reference evidence="2" key="1">
    <citation type="submission" date="2023-06" db="EMBL/GenBank/DDBJ databases">
        <title>Genomic analysis of the entomopathogenic nematode Steinernema hermaphroditum.</title>
        <authorList>
            <person name="Schwarz E.M."/>
            <person name="Heppert J.K."/>
            <person name="Baniya A."/>
            <person name="Schwartz H.T."/>
            <person name="Tan C.-H."/>
            <person name="Antoshechkin I."/>
            <person name="Sternberg P.W."/>
            <person name="Goodrich-Blair H."/>
            <person name="Dillman A.R."/>
        </authorList>
    </citation>
    <scope>NUCLEOTIDE SEQUENCE</scope>
    <source>
        <strain evidence="2">PS9179</strain>
        <tissue evidence="2">Whole animal</tissue>
    </source>
</reference>
<evidence type="ECO:0000256" key="1">
    <source>
        <dbReference type="SAM" id="MobiDB-lite"/>
    </source>
</evidence>